<evidence type="ECO:0000256" key="1">
    <source>
        <dbReference type="ARBA" id="ARBA00022490"/>
    </source>
</evidence>
<dbReference type="Pfam" id="PF02599">
    <property type="entry name" value="CsrA"/>
    <property type="match status" value="1"/>
</dbReference>
<gene>
    <name evidence="4" type="primary">csrA</name>
    <name evidence="6" type="ORF">KOR42_38540</name>
</gene>
<keyword evidence="1 4" id="KW-0963">Cytoplasm</keyword>
<keyword evidence="4" id="KW-1005">Bacterial flagellum biogenesis</keyword>
<dbReference type="AlphaFoldDB" id="A0A5C5WJ83"/>
<dbReference type="OrthoDB" id="289081at2"/>
<keyword evidence="4" id="KW-0678">Repressor</keyword>
<keyword evidence="2 4" id="KW-0810">Translation regulation</keyword>
<dbReference type="RefSeq" id="WP_146511275.1">
    <property type="nucleotide sequence ID" value="NZ_SIHI01000017.1"/>
</dbReference>
<dbReference type="Gene3D" id="2.60.40.4380">
    <property type="entry name" value="Translational regulator CsrA"/>
    <property type="match status" value="1"/>
</dbReference>
<name>A0A5C5WJ83_9PLAN</name>
<evidence type="ECO:0000256" key="3">
    <source>
        <dbReference type="ARBA" id="ARBA00022884"/>
    </source>
</evidence>
<dbReference type="SUPFAM" id="SSF117130">
    <property type="entry name" value="CsrA-like"/>
    <property type="match status" value="1"/>
</dbReference>
<dbReference type="InterPro" id="IPR036107">
    <property type="entry name" value="CsrA_sf"/>
</dbReference>
<feature type="region of interest" description="Disordered" evidence="5">
    <location>
        <begin position="60"/>
        <end position="81"/>
    </location>
</feature>
<dbReference type="GO" id="GO:0006109">
    <property type="term" value="P:regulation of carbohydrate metabolic process"/>
    <property type="evidence" value="ECO:0007669"/>
    <property type="project" value="InterPro"/>
</dbReference>
<organism evidence="6 7">
    <name type="scientific">Thalassoglobus neptunius</name>
    <dbReference type="NCBI Taxonomy" id="1938619"/>
    <lineage>
        <taxon>Bacteria</taxon>
        <taxon>Pseudomonadati</taxon>
        <taxon>Planctomycetota</taxon>
        <taxon>Planctomycetia</taxon>
        <taxon>Planctomycetales</taxon>
        <taxon>Planctomycetaceae</taxon>
        <taxon>Thalassoglobus</taxon>
    </lineage>
</organism>
<dbReference type="GO" id="GO:0044781">
    <property type="term" value="P:bacterial-type flagellum organization"/>
    <property type="evidence" value="ECO:0007669"/>
    <property type="project" value="UniProtKB-KW"/>
</dbReference>
<keyword evidence="3 4" id="KW-0694">RNA-binding</keyword>
<dbReference type="Proteomes" id="UP000317243">
    <property type="component" value="Unassembled WGS sequence"/>
</dbReference>
<dbReference type="GO" id="GO:0005829">
    <property type="term" value="C:cytosol"/>
    <property type="evidence" value="ECO:0007669"/>
    <property type="project" value="TreeGrafter"/>
</dbReference>
<sequence>MLVVSRKKHEFIQIGEDIVIKVIKTSRGSVKIGIDAPGGTRVLRGELSIDELFEPVSKPLSRRPRQLAPKEQDSMQPVGAL</sequence>
<evidence type="ECO:0000256" key="2">
    <source>
        <dbReference type="ARBA" id="ARBA00022845"/>
    </source>
</evidence>
<proteinExistence type="inferred from homology"/>
<accession>A0A5C5WJ83</accession>
<protein>
    <recommendedName>
        <fullName evidence="4">Translational regulator CsrA</fullName>
    </recommendedName>
</protein>
<evidence type="ECO:0000256" key="4">
    <source>
        <dbReference type="HAMAP-Rule" id="MF_00167"/>
    </source>
</evidence>
<reference evidence="6 7" key="1">
    <citation type="submission" date="2019-02" db="EMBL/GenBank/DDBJ databases">
        <title>Deep-cultivation of Planctomycetes and their phenomic and genomic characterization uncovers novel biology.</title>
        <authorList>
            <person name="Wiegand S."/>
            <person name="Jogler M."/>
            <person name="Boedeker C."/>
            <person name="Pinto D."/>
            <person name="Vollmers J."/>
            <person name="Rivas-Marin E."/>
            <person name="Kohn T."/>
            <person name="Peeters S.H."/>
            <person name="Heuer A."/>
            <person name="Rast P."/>
            <person name="Oberbeckmann S."/>
            <person name="Bunk B."/>
            <person name="Jeske O."/>
            <person name="Meyerdierks A."/>
            <person name="Storesund J.E."/>
            <person name="Kallscheuer N."/>
            <person name="Luecker S."/>
            <person name="Lage O.M."/>
            <person name="Pohl T."/>
            <person name="Merkel B.J."/>
            <person name="Hornburger P."/>
            <person name="Mueller R.-W."/>
            <person name="Bruemmer F."/>
            <person name="Labrenz M."/>
            <person name="Spormann A.M."/>
            <person name="Op Den Camp H."/>
            <person name="Overmann J."/>
            <person name="Amann R."/>
            <person name="Jetten M.S.M."/>
            <person name="Mascher T."/>
            <person name="Medema M.H."/>
            <person name="Devos D.P."/>
            <person name="Kaster A.-K."/>
            <person name="Ovreas L."/>
            <person name="Rohde M."/>
            <person name="Galperin M.Y."/>
            <person name="Jogler C."/>
        </authorList>
    </citation>
    <scope>NUCLEOTIDE SEQUENCE [LARGE SCALE GENOMIC DNA]</scope>
    <source>
        <strain evidence="6 7">KOR42</strain>
    </source>
</reference>
<dbReference type="InterPro" id="IPR003751">
    <property type="entry name" value="CsrA"/>
</dbReference>
<keyword evidence="7" id="KW-1185">Reference proteome</keyword>
<dbReference type="GO" id="GO:0006402">
    <property type="term" value="P:mRNA catabolic process"/>
    <property type="evidence" value="ECO:0007669"/>
    <property type="project" value="InterPro"/>
</dbReference>
<comment type="subcellular location">
    <subcellularLocation>
        <location evidence="4">Cytoplasm</location>
    </subcellularLocation>
</comment>
<comment type="function">
    <text evidence="4">A translational regulator that binds mRNA to regulate translation initiation and/or mRNA stability. Usually binds in the 5'-UTR at or near the Shine-Dalgarno sequence preventing ribosome-binding, thus repressing translation. Its main target seems to be the major flagellin gene, while its function is anatagonized by FliW.</text>
</comment>
<dbReference type="PANTHER" id="PTHR34984">
    <property type="entry name" value="CARBON STORAGE REGULATOR"/>
    <property type="match status" value="1"/>
</dbReference>
<comment type="caution">
    <text evidence="6">The sequence shown here is derived from an EMBL/GenBank/DDBJ whole genome shotgun (WGS) entry which is preliminary data.</text>
</comment>
<dbReference type="GO" id="GO:0048027">
    <property type="term" value="F:mRNA 5'-UTR binding"/>
    <property type="evidence" value="ECO:0007669"/>
    <property type="project" value="UniProtKB-UniRule"/>
</dbReference>
<evidence type="ECO:0000313" key="6">
    <source>
        <dbReference type="EMBL" id="TWT49902.1"/>
    </source>
</evidence>
<dbReference type="EMBL" id="SIHI01000017">
    <property type="protein sequence ID" value="TWT49902.1"/>
    <property type="molecule type" value="Genomic_DNA"/>
</dbReference>
<evidence type="ECO:0000256" key="5">
    <source>
        <dbReference type="SAM" id="MobiDB-lite"/>
    </source>
</evidence>
<dbReference type="GO" id="GO:1902208">
    <property type="term" value="P:regulation of bacterial-type flagellum assembly"/>
    <property type="evidence" value="ECO:0007669"/>
    <property type="project" value="UniProtKB-UniRule"/>
</dbReference>
<dbReference type="GO" id="GO:0045947">
    <property type="term" value="P:negative regulation of translational initiation"/>
    <property type="evidence" value="ECO:0007669"/>
    <property type="project" value="UniProtKB-UniRule"/>
</dbReference>
<comment type="similarity">
    <text evidence="4">Belongs to the CsrA/RsmA family.</text>
</comment>
<dbReference type="HAMAP" id="MF_00167">
    <property type="entry name" value="CsrA"/>
    <property type="match status" value="1"/>
</dbReference>
<dbReference type="PANTHER" id="PTHR34984:SF1">
    <property type="entry name" value="CARBON STORAGE REGULATOR"/>
    <property type="match status" value="1"/>
</dbReference>
<comment type="subunit">
    <text evidence="4">Homodimer; the beta-strands of each monomer intercalate to form a hydrophobic core, while the alpha-helices form wings that extend away from the core.</text>
</comment>
<evidence type="ECO:0000313" key="7">
    <source>
        <dbReference type="Proteomes" id="UP000317243"/>
    </source>
</evidence>